<evidence type="ECO:0000313" key="10">
    <source>
        <dbReference type="Proteomes" id="UP000228626"/>
    </source>
</evidence>
<proteinExistence type="inferred from homology"/>
<keyword evidence="4" id="KW-1015">Disulfide bond</keyword>
<dbReference type="NCBIfam" id="TIGR01292">
    <property type="entry name" value="TRX_reduct"/>
    <property type="match status" value="1"/>
</dbReference>
<dbReference type="EC" id="1.8.1.9" evidence="6"/>
<dbReference type="GO" id="GO:0005737">
    <property type="term" value="C:cytoplasm"/>
    <property type="evidence" value="ECO:0007669"/>
    <property type="project" value="InterPro"/>
</dbReference>
<dbReference type="InterPro" id="IPR023753">
    <property type="entry name" value="FAD/NAD-binding_dom"/>
</dbReference>
<keyword evidence="5 6" id="KW-0676">Redox-active center</keyword>
<dbReference type="GO" id="GO:0004791">
    <property type="term" value="F:thioredoxin-disulfide reductase (NADPH) activity"/>
    <property type="evidence" value="ECO:0007669"/>
    <property type="project" value="UniProtKB-UniRule"/>
</dbReference>
<dbReference type="InterPro" id="IPR005982">
    <property type="entry name" value="Thioredox_Rdtase"/>
</dbReference>
<comment type="cofactor">
    <cofactor evidence="7">
        <name>FAD</name>
        <dbReference type="ChEBI" id="CHEBI:57692"/>
    </cofactor>
    <text evidence="7">Binds 1 FAD per subunit.</text>
</comment>
<keyword evidence="1 6" id="KW-0285">Flavoprotein</keyword>
<gene>
    <name evidence="9" type="primary">trxB</name>
    <name evidence="9" type="ORF">COT99_01200</name>
</gene>
<dbReference type="Proteomes" id="UP000228626">
    <property type="component" value="Unassembled WGS sequence"/>
</dbReference>
<dbReference type="PROSITE" id="PS00573">
    <property type="entry name" value="PYRIDINE_REDOX_2"/>
    <property type="match status" value="1"/>
</dbReference>
<keyword evidence="2 6" id="KW-0274">FAD</keyword>
<evidence type="ECO:0000256" key="4">
    <source>
        <dbReference type="ARBA" id="ARBA00023157"/>
    </source>
</evidence>
<comment type="caution">
    <text evidence="9">The sequence shown here is derived from an EMBL/GenBank/DDBJ whole genome shotgun (WGS) entry which is preliminary data.</text>
</comment>
<evidence type="ECO:0000256" key="6">
    <source>
        <dbReference type="RuleBase" id="RU003880"/>
    </source>
</evidence>
<dbReference type="PANTHER" id="PTHR48105">
    <property type="entry name" value="THIOREDOXIN REDUCTASE 1-RELATED-RELATED"/>
    <property type="match status" value="1"/>
</dbReference>
<sequence>MSGEKINELIIIGSGPAGYTAAIYAARASLSPLILAGPEPGGQLTTTTSVENFPGFPEGIQGPQLMINMQKQAERFGGIIKFETVTKVNLGSSPKKVWVGEKEYPAKALIIATGARSRTLRLPREKELWGKGIHTCATCDGFFYRGKNVAVIGGGDSAMEESNFLTKFADKIYIIHRQNNFRASDIMRDRTKNNPKIEILWNSEITKYLGQNKLTGVKVKNEKTGEEKELKIDGLFFAIGHIPNTEIFKGQLDLDDKAGYIAAQNNVYTNIEGVFAAGDCVDYIYRQAVSSAGLGCMAAIAAERWLDKA</sequence>
<comment type="catalytic activity">
    <reaction evidence="6">
        <text>[thioredoxin]-dithiol + NADP(+) = [thioredoxin]-disulfide + NADPH + H(+)</text>
        <dbReference type="Rhea" id="RHEA:20345"/>
        <dbReference type="Rhea" id="RHEA-COMP:10698"/>
        <dbReference type="Rhea" id="RHEA-COMP:10700"/>
        <dbReference type="ChEBI" id="CHEBI:15378"/>
        <dbReference type="ChEBI" id="CHEBI:29950"/>
        <dbReference type="ChEBI" id="CHEBI:50058"/>
        <dbReference type="ChEBI" id="CHEBI:57783"/>
        <dbReference type="ChEBI" id="CHEBI:58349"/>
        <dbReference type="EC" id="1.8.1.9"/>
    </reaction>
</comment>
<protein>
    <recommendedName>
        <fullName evidence="6">Thioredoxin reductase</fullName>
        <ecNumber evidence="6">1.8.1.9</ecNumber>
    </recommendedName>
</protein>
<comment type="subunit">
    <text evidence="6">Homodimer.</text>
</comment>
<dbReference type="PRINTS" id="PR00368">
    <property type="entry name" value="FADPNR"/>
</dbReference>
<evidence type="ECO:0000256" key="7">
    <source>
        <dbReference type="RuleBase" id="RU003881"/>
    </source>
</evidence>
<dbReference type="EMBL" id="PFAR01000014">
    <property type="protein sequence ID" value="PIR93372.1"/>
    <property type="molecule type" value="Genomic_DNA"/>
</dbReference>
<feature type="domain" description="FAD/NAD(P)-binding" evidence="8">
    <location>
        <begin position="9"/>
        <end position="290"/>
    </location>
</feature>
<dbReference type="Pfam" id="PF07992">
    <property type="entry name" value="Pyr_redox_2"/>
    <property type="match status" value="1"/>
</dbReference>
<dbReference type="PRINTS" id="PR00469">
    <property type="entry name" value="PNDRDTASEII"/>
</dbReference>
<keyword evidence="7" id="KW-0521">NADP</keyword>
<evidence type="ECO:0000256" key="2">
    <source>
        <dbReference type="ARBA" id="ARBA00022827"/>
    </source>
</evidence>
<organism evidence="9 10">
    <name type="scientific">Candidatus Falkowbacteria bacterium CG10_big_fil_rev_8_21_14_0_10_43_10</name>
    <dbReference type="NCBI Taxonomy" id="1974567"/>
    <lineage>
        <taxon>Bacteria</taxon>
        <taxon>Candidatus Falkowiibacteriota</taxon>
    </lineage>
</organism>
<evidence type="ECO:0000256" key="1">
    <source>
        <dbReference type="ARBA" id="ARBA00022630"/>
    </source>
</evidence>
<evidence type="ECO:0000256" key="5">
    <source>
        <dbReference type="ARBA" id="ARBA00023284"/>
    </source>
</evidence>
<accession>A0A2H0V2T1</accession>
<comment type="similarity">
    <text evidence="6">Belongs to the class-II pyridine nucleotide-disulfide oxidoreductase family.</text>
</comment>
<evidence type="ECO:0000313" key="9">
    <source>
        <dbReference type="EMBL" id="PIR93372.1"/>
    </source>
</evidence>
<evidence type="ECO:0000256" key="3">
    <source>
        <dbReference type="ARBA" id="ARBA00023002"/>
    </source>
</evidence>
<dbReference type="SUPFAM" id="SSF51905">
    <property type="entry name" value="FAD/NAD(P)-binding domain"/>
    <property type="match status" value="1"/>
</dbReference>
<dbReference type="AlphaFoldDB" id="A0A2H0V2T1"/>
<evidence type="ECO:0000259" key="8">
    <source>
        <dbReference type="Pfam" id="PF07992"/>
    </source>
</evidence>
<keyword evidence="3 6" id="KW-0560">Oxidoreductase</keyword>
<dbReference type="InterPro" id="IPR008255">
    <property type="entry name" value="Pyr_nucl-diS_OxRdtase_2_AS"/>
</dbReference>
<name>A0A2H0V2T1_9BACT</name>
<dbReference type="InterPro" id="IPR036188">
    <property type="entry name" value="FAD/NAD-bd_sf"/>
</dbReference>
<dbReference type="GO" id="GO:0019430">
    <property type="term" value="P:removal of superoxide radicals"/>
    <property type="evidence" value="ECO:0007669"/>
    <property type="project" value="UniProtKB-UniRule"/>
</dbReference>
<reference evidence="10" key="1">
    <citation type="submission" date="2017-09" db="EMBL/GenBank/DDBJ databases">
        <title>Depth-based differentiation of microbial function through sediment-hosted aquifers and enrichment of novel symbionts in the deep terrestrial subsurface.</title>
        <authorList>
            <person name="Probst A.J."/>
            <person name="Ladd B."/>
            <person name="Jarett J.K."/>
            <person name="Geller-Mcgrath D.E."/>
            <person name="Sieber C.M.K."/>
            <person name="Emerson J.B."/>
            <person name="Anantharaman K."/>
            <person name="Thomas B.C."/>
            <person name="Malmstrom R."/>
            <person name="Stieglmeier M."/>
            <person name="Klingl A."/>
            <person name="Woyke T."/>
            <person name="Ryan C.M."/>
            <person name="Banfield J.F."/>
        </authorList>
    </citation>
    <scope>NUCLEOTIDE SEQUENCE [LARGE SCALE GENOMIC DNA]</scope>
</reference>
<dbReference type="InterPro" id="IPR050097">
    <property type="entry name" value="Ferredoxin-NADP_redctase_2"/>
</dbReference>
<dbReference type="Gene3D" id="3.50.50.60">
    <property type="entry name" value="FAD/NAD(P)-binding domain"/>
    <property type="match status" value="2"/>
</dbReference>